<dbReference type="PRINTS" id="PR01388">
    <property type="entry name" value="CDTOXINB"/>
</dbReference>
<dbReference type="NCBIfam" id="NF011787">
    <property type="entry name" value="PRK15251.1"/>
    <property type="match status" value="1"/>
</dbReference>
<dbReference type="InterPro" id="IPR036691">
    <property type="entry name" value="Endo/exonu/phosph_ase_sf"/>
</dbReference>
<dbReference type="RefSeq" id="WP_063491661.1">
    <property type="nucleotide sequence ID" value="NZ_CP016340.1"/>
</dbReference>
<dbReference type="Proteomes" id="UP000076825">
    <property type="component" value="Chromosome 1"/>
</dbReference>
<evidence type="ECO:0000313" key="3">
    <source>
        <dbReference type="Proteomes" id="UP000076825"/>
    </source>
</evidence>
<feature type="domain" description="Endonuclease/exonuclease/phosphatase" evidence="1">
    <location>
        <begin position="34"/>
        <end position="270"/>
    </location>
</feature>
<organism evidence="2 3">
    <name type="scientific">Bordetella trematum</name>
    <dbReference type="NCBI Taxonomy" id="123899"/>
    <lineage>
        <taxon>Bacteria</taxon>
        <taxon>Pseudomonadati</taxon>
        <taxon>Pseudomonadota</taxon>
        <taxon>Betaproteobacteria</taxon>
        <taxon>Burkholderiales</taxon>
        <taxon>Alcaligenaceae</taxon>
        <taxon>Bordetella</taxon>
    </lineage>
</organism>
<keyword evidence="3" id="KW-1185">Reference proteome</keyword>
<dbReference type="InterPro" id="IPR003539">
    <property type="entry name" value="CD_toxinB"/>
</dbReference>
<dbReference type="EC" id="3.1.-.-" evidence="2"/>
<dbReference type="GO" id="GO:0016787">
    <property type="term" value="F:hydrolase activity"/>
    <property type="evidence" value="ECO:0007669"/>
    <property type="project" value="UniProtKB-KW"/>
</dbReference>
<dbReference type="GeneID" id="56587545"/>
<dbReference type="STRING" id="123899.SAMEA3906487_01051"/>
<dbReference type="CDD" id="cd09081">
    <property type="entry name" value="CdtB"/>
    <property type="match status" value="1"/>
</dbReference>
<dbReference type="SUPFAM" id="SSF56219">
    <property type="entry name" value="DNase I-like"/>
    <property type="match status" value="1"/>
</dbReference>
<dbReference type="AlphaFoldDB" id="A0A157MIR0"/>
<evidence type="ECO:0000313" key="2">
    <source>
        <dbReference type="EMBL" id="SAI68023.1"/>
    </source>
</evidence>
<keyword evidence="2" id="KW-0378">Hydrolase</keyword>
<dbReference type="Gene3D" id="3.60.10.10">
    <property type="entry name" value="Endonuclease/exonuclease/phosphatase"/>
    <property type="match status" value="1"/>
</dbReference>
<dbReference type="eggNOG" id="COG3021">
    <property type="taxonomic scope" value="Bacteria"/>
</dbReference>
<reference evidence="2 3" key="1">
    <citation type="submission" date="2016-04" db="EMBL/GenBank/DDBJ databases">
        <authorList>
            <consortium name="Pathogen Informatics"/>
        </authorList>
    </citation>
    <scope>NUCLEOTIDE SEQUENCE [LARGE SCALE GENOMIC DNA]</scope>
    <source>
        <strain evidence="2 3">H044680328</strain>
    </source>
</reference>
<sequence length="280" mass="30774">MRIFLYARLVGLLILSSLCLSPLRADTLDDFTVATWNMQGSSASSELKWDTHVRTLISGTGRIGVLLLQEAGLPPRSARMTSRVIHSPGIPIDEYEWDLGTSTRPNPLWIYHSRVDVGANRVNLAIVTQRRADDVIVLRPPTYISRPIIGVSFNGAAFFTTHALANGGSDALAVVRRVFDYFASQPPPIRSTQWLIGGDFNRSPDSLQQAISPIPILRTRVGIVSQNSPTQRSGGILDYFLVGSVDRLPLITSLASLLYSRLLGQLASDHYPVGLLRRSN</sequence>
<name>A0A157MIR0_9BORD</name>
<dbReference type="EMBL" id="LT546645">
    <property type="protein sequence ID" value="SAI68023.1"/>
    <property type="molecule type" value="Genomic_DNA"/>
</dbReference>
<proteinExistence type="predicted"/>
<evidence type="ECO:0000259" key="1">
    <source>
        <dbReference type="Pfam" id="PF03372"/>
    </source>
</evidence>
<dbReference type="InterPro" id="IPR005135">
    <property type="entry name" value="Endo/exonuclease/phosphatase"/>
</dbReference>
<dbReference type="PATRIC" id="fig|123899.6.peg.1031"/>
<gene>
    <name evidence="2" type="primary">cdtB_2</name>
    <name evidence="2" type="ORF">SAMEA3906487_01051</name>
</gene>
<dbReference type="Pfam" id="PF03372">
    <property type="entry name" value="Exo_endo_phos"/>
    <property type="match status" value="1"/>
</dbReference>
<dbReference type="KEGG" id="btrm:SAMEA390648701051"/>
<dbReference type="OrthoDB" id="9065754at2"/>
<protein>
    <submittedName>
        <fullName evidence="2">Deoxyribonuclease CdtB</fullName>
        <ecNumber evidence="2">3.1.-.-</ecNumber>
    </submittedName>
</protein>
<accession>A0A157MIR0</accession>